<protein>
    <submittedName>
        <fullName evidence="4">Dipeptidyl-peptidase-4</fullName>
    </submittedName>
</protein>
<dbReference type="Pfam" id="PF00930">
    <property type="entry name" value="DPPIV_N"/>
    <property type="match status" value="1"/>
</dbReference>
<dbReference type="SUPFAM" id="SSF53474">
    <property type="entry name" value="alpha/beta-Hydrolases"/>
    <property type="match status" value="1"/>
</dbReference>
<dbReference type="InterPro" id="IPR029058">
    <property type="entry name" value="AB_hydrolase_fold"/>
</dbReference>
<dbReference type="InterPro" id="IPR001375">
    <property type="entry name" value="Peptidase_S9_cat"/>
</dbReference>
<evidence type="ECO:0000256" key="1">
    <source>
        <dbReference type="SAM" id="MobiDB-lite"/>
    </source>
</evidence>
<dbReference type="InterPro" id="IPR050278">
    <property type="entry name" value="Serine_Prot_S9B/DPPIV"/>
</dbReference>
<dbReference type="InterPro" id="IPR002469">
    <property type="entry name" value="Peptidase_S9B_N"/>
</dbReference>
<dbReference type="AlphaFoldDB" id="A0A1T4YSC7"/>
<name>A0A1T4YSC7_9ACTN</name>
<feature type="region of interest" description="Disordered" evidence="1">
    <location>
        <begin position="66"/>
        <end position="88"/>
    </location>
</feature>
<evidence type="ECO:0000313" key="5">
    <source>
        <dbReference type="Proteomes" id="UP000191040"/>
    </source>
</evidence>
<keyword evidence="5" id="KW-1185">Reference proteome</keyword>
<sequence length="693" mass="75073">MTESYPRLAARTLRFTLGIPRNLTVSPDGATVRFIRTPDGVTRSGALWEYDVATGEESLLADPVDVLGGADEDLSPEERARRERSREGAGGLVSYDVDGTGRWACFPLSGRLFAIHLGAGAVRELPASGAVIDPRLDPTGRHVAYANAAGELRVVGVAGTDDRALVSPDSATQAWGRAEFIAAEEMDRFRGFWWAPDGRSLLVERYDDADVQVWHIADPANPDQPAVEQRYPAAGTTNSTVTLWHVGLDGEAPTEIVWDHEAFEYLARVDWSQGHDPVLQVISRDQRSSLVLEADPATGATRTLRELTDDAWVELSSAPRRDAQGRLVTLEDVADRRRVCLDGSPVSGDEWQVRSIVTIDEAGILTTASAEPTEVQLVRFGADGSAEVLTEGAAVHGAVAEGGTTVVVRHGLDSSSATISVHAGDATGAIRVLAEPAPFTPEVEIVHLGERDLRAAVLFPRDHVRGSRRLPLLMDPYGGPHAQRVLASGRMFLEAQWMADQGFCVVVADGRGTPGRGSAWEREIRDRFAEVTLQDQVDAVAAVAARFPDDIDPERVGITGWSYGGYLAALAVMARPDVFHAAVAGAPVTEWRLYDTCYTERYLGHPDEQPDVYDANSLLPLAPRLERPLMLIHGLADDNVVAAHTLRLSSALLAAGRPHTVLPLSGVTHMTPQEEVAENLKLIQMEFLRQQLA</sequence>
<proteinExistence type="predicted"/>
<feature type="domain" description="Peptidase S9 prolyl oligopeptidase catalytic" evidence="2">
    <location>
        <begin position="493"/>
        <end position="692"/>
    </location>
</feature>
<dbReference type="PANTHER" id="PTHR11731:SF193">
    <property type="entry name" value="DIPEPTIDYL PEPTIDASE 9"/>
    <property type="match status" value="1"/>
</dbReference>
<reference evidence="5" key="1">
    <citation type="submission" date="2017-02" db="EMBL/GenBank/DDBJ databases">
        <authorList>
            <person name="Varghese N."/>
            <person name="Submissions S."/>
        </authorList>
    </citation>
    <scope>NUCLEOTIDE SEQUENCE [LARGE SCALE GENOMIC DNA]</scope>
    <source>
        <strain evidence="5">9H-4</strain>
    </source>
</reference>
<feature type="compositionally biased region" description="Basic and acidic residues" evidence="1">
    <location>
        <begin position="76"/>
        <end position="87"/>
    </location>
</feature>
<organism evidence="4 5">
    <name type="scientific">Aeromicrobium choanae</name>
    <dbReference type="NCBI Taxonomy" id="1736691"/>
    <lineage>
        <taxon>Bacteria</taxon>
        <taxon>Bacillati</taxon>
        <taxon>Actinomycetota</taxon>
        <taxon>Actinomycetes</taxon>
        <taxon>Propionibacteriales</taxon>
        <taxon>Nocardioidaceae</taxon>
        <taxon>Aeromicrobium</taxon>
    </lineage>
</organism>
<evidence type="ECO:0000259" key="2">
    <source>
        <dbReference type="Pfam" id="PF00326"/>
    </source>
</evidence>
<dbReference type="EMBL" id="LT796768">
    <property type="protein sequence ID" value="SKB04640.1"/>
    <property type="molecule type" value="Genomic_DNA"/>
</dbReference>
<dbReference type="OrthoDB" id="3325701at2"/>
<dbReference type="GO" id="GO:0006508">
    <property type="term" value="P:proteolysis"/>
    <property type="evidence" value="ECO:0007669"/>
    <property type="project" value="InterPro"/>
</dbReference>
<dbReference type="SUPFAM" id="SSF82171">
    <property type="entry name" value="DPP6 N-terminal domain-like"/>
    <property type="match status" value="1"/>
</dbReference>
<dbReference type="RefSeq" id="WP_153302859.1">
    <property type="nucleotide sequence ID" value="NZ_LT796768.1"/>
</dbReference>
<dbReference type="STRING" id="1736691.SAMN06295964_0653"/>
<feature type="domain" description="Dipeptidylpeptidase IV N-terminal" evidence="3">
    <location>
        <begin position="109"/>
        <end position="361"/>
    </location>
</feature>
<accession>A0A1T4YSC7</accession>
<dbReference type="Proteomes" id="UP000191040">
    <property type="component" value="Chromosome I"/>
</dbReference>
<evidence type="ECO:0000313" key="4">
    <source>
        <dbReference type="EMBL" id="SKB04640.1"/>
    </source>
</evidence>
<dbReference type="GO" id="GO:0008236">
    <property type="term" value="F:serine-type peptidase activity"/>
    <property type="evidence" value="ECO:0007669"/>
    <property type="project" value="InterPro"/>
</dbReference>
<dbReference type="PANTHER" id="PTHR11731">
    <property type="entry name" value="PROTEASE FAMILY S9B,C DIPEPTIDYL-PEPTIDASE IV-RELATED"/>
    <property type="match status" value="1"/>
</dbReference>
<gene>
    <name evidence="4" type="ORF">SAMN06295964_0653</name>
</gene>
<dbReference type="GO" id="GO:0008239">
    <property type="term" value="F:dipeptidyl-peptidase activity"/>
    <property type="evidence" value="ECO:0007669"/>
    <property type="project" value="TreeGrafter"/>
</dbReference>
<dbReference type="Gene3D" id="2.140.10.30">
    <property type="entry name" value="Dipeptidylpeptidase IV, N-terminal domain"/>
    <property type="match status" value="1"/>
</dbReference>
<evidence type="ECO:0000259" key="3">
    <source>
        <dbReference type="Pfam" id="PF00930"/>
    </source>
</evidence>
<dbReference type="Pfam" id="PF00326">
    <property type="entry name" value="Peptidase_S9"/>
    <property type="match status" value="1"/>
</dbReference>
<dbReference type="Gene3D" id="3.40.50.1820">
    <property type="entry name" value="alpha/beta hydrolase"/>
    <property type="match status" value="1"/>
</dbReference>